<dbReference type="Gene3D" id="3.40.630.30">
    <property type="match status" value="1"/>
</dbReference>
<dbReference type="InterPro" id="IPR016181">
    <property type="entry name" value="Acyl_CoA_acyltransferase"/>
</dbReference>
<sequence length="308" mass="33181">MLDQLFGGGLLFGHTRFHDLNGVPQESRRRHEHHVDGRLVGVLDGVVTDGVFLSGHSAPFGGPDLVRPDPTVGEVVGLVRSALDALRADGVHTARIRCRPPEYSPAEPLVEYALLQAGATVEHCDLNQYVDLRHLPAGTDPLTLLGKKRARDVRADLRLPFTLAEATTDDDVATLHGVLAANRAAHGRPAGLPADYLARAREAFPDAVRLLLLRYEDRPVAAAVVYRVLADVDLLVAWGDALDHGLQRSPMNLLAHSLVTRALHSGARLLDMGPSSEKDGTPNLGLAQFKRSVGASPGTRKVLVVTLR</sequence>
<proteinExistence type="predicted"/>
<keyword evidence="2" id="KW-0808">Transferase</keyword>
<evidence type="ECO:0000313" key="3">
    <source>
        <dbReference type="Proteomes" id="UP000184471"/>
    </source>
</evidence>
<dbReference type="InterPro" id="IPR038740">
    <property type="entry name" value="BioF2-like_GNAT_dom"/>
</dbReference>
<dbReference type="Proteomes" id="UP000184471">
    <property type="component" value="Unassembled WGS sequence"/>
</dbReference>
<keyword evidence="3" id="KW-1185">Reference proteome</keyword>
<evidence type="ECO:0000259" key="1">
    <source>
        <dbReference type="Pfam" id="PF13480"/>
    </source>
</evidence>
<accession>A0A1M5ECC8</accession>
<gene>
    <name evidence="2" type="ORF">SAMN05444351_0735</name>
</gene>
<name>A0A1M5ECC8_9ACTN</name>
<organism evidence="2 3">
    <name type="scientific">Geodermatophilus nigrescens</name>
    <dbReference type="NCBI Taxonomy" id="1070870"/>
    <lineage>
        <taxon>Bacteria</taxon>
        <taxon>Bacillati</taxon>
        <taxon>Actinomycetota</taxon>
        <taxon>Actinomycetes</taxon>
        <taxon>Geodermatophilales</taxon>
        <taxon>Geodermatophilaceae</taxon>
        <taxon>Geodermatophilus</taxon>
    </lineage>
</organism>
<evidence type="ECO:0000313" key="2">
    <source>
        <dbReference type="EMBL" id="SHF76810.1"/>
    </source>
</evidence>
<dbReference type="GO" id="GO:0016740">
    <property type="term" value="F:transferase activity"/>
    <property type="evidence" value="ECO:0007669"/>
    <property type="project" value="UniProtKB-KW"/>
</dbReference>
<dbReference type="Pfam" id="PF13480">
    <property type="entry name" value="Acetyltransf_6"/>
    <property type="match status" value="1"/>
</dbReference>
<reference evidence="2 3" key="1">
    <citation type="submission" date="2016-11" db="EMBL/GenBank/DDBJ databases">
        <authorList>
            <person name="Jaros S."/>
            <person name="Januszkiewicz K."/>
            <person name="Wedrychowicz H."/>
        </authorList>
    </citation>
    <scope>NUCLEOTIDE SEQUENCE [LARGE SCALE GENOMIC DNA]</scope>
    <source>
        <strain evidence="2 3">DSM 45408</strain>
    </source>
</reference>
<dbReference type="STRING" id="1070870.SAMN05444351_0735"/>
<dbReference type="EMBL" id="FQVX01000001">
    <property type="protein sequence ID" value="SHF76810.1"/>
    <property type="molecule type" value="Genomic_DNA"/>
</dbReference>
<dbReference type="SUPFAM" id="SSF55729">
    <property type="entry name" value="Acyl-CoA N-acyltransferases (Nat)"/>
    <property type="match status" value="1"/>
</dbReference>
<protein>
    <submittedName>
        <fullName evidence="2">Acetyltransferase (GNAT) domain-containing protein</fullName>
    </submittedName>
</protein>
<dbReference type="AlphaFoldDB" id="A0A1M5ECC8"/>
<feature type="domain" description="BioF2-like acetyltransferase" evidence="1">
    <location>
        <begin position="154"/>
        <end position="277"/>
    </location>
</feature>